<accession>A0A1N6RNE0</accession>
<dbReference type="GO" id="GO:0003676">
    <property type="term" value="F:nucleic acid binding"/>
    <property type="evidence" value="ECO:0007669"/>
    <property type="project" value="InterPro"/>
</dbReference>
<evidence type="ECO:0000259" key="1">
    <source>
        <dbReference type="PROSITE" id="PS50994"/>
    </source>
</evidence>
<dbReference type="Proteomes" id="UP000186895">
    <property type="component" value="Unassembled WGS sequence"/>
</dbReference>
<dbReference type="EMBL" id="FTMN01000003">
    <property type="protein sequence ID" value="SIQ30297.1"/>
    <property type="molecule type" value="Genomic_DNA"/>
</dbReference>
<dbReference type="InterPro" id="IPR036397">
    <property type="entry name" value="RNaseH_sf"/>
</dbReference>
<dbReference type="PANTHER" id="PTHR35004">
    <property type="entry name" value="TRANSPOSASE RV3428C-RELATED"/>
    <property type="match status" value="1"/>
</dbReference>
<dbReference type="RefSeq" id="WP_076462556.1">
    <property type="nucleotide sequence ID" value="NZ_FTMN01000003.1"/>
</dbReference>
<evidence type="ECO:0000313" key="3">
    <source>
        <dbReference type="Proteomes" id="UP000186895"/>
    </source>
</evidence>
<dbReference type="AlphaFoldDB" id="A0A1N6RNE0"/>
<evidence type="ECO:0000313" key="2">
    <source>
        <dbReference type="EMBL" id="SIQ30297.1"/>
    </source>
</evidence>
<dbReference type="PROSITE" id="PS50994">
    <property type="entry name" value="INTEGRASE"/>
    <property type="match status" value="1"/>
</dbReference>
<dbReference type="GO" id="GO:0015074">
    <property type="term" value="P:DNA integration"/>
    <property type="evidence" value="ECO:0007669"/>
    <property type="project" value="InterPro"/>
</dbReference>
<feature type="domain" description="Integrase catalytic" evidence="1">
    <location>
        <begin position="149"/>
        <end position="349"/>
    </location>
</feature>
<keyword evidence="3" id="KW-1185">Reference proteome</keyword>
<dbReference type="InterPro" id="IPR012337">
    <property type="entry name" value="RNaseH-like_sf"/>
</dbReference>
<sequence>MNTLAQGQFLLDVAQRADQAGHGGKKEIYASAAEQLGVSIHTLLRQLSEIRPSNRKRRKDAGQSALSRNDAKKISAYMMDSRRKNNKRLSSLEDAVDVLRSNGEIEAGRIDDETGEFCPLSLSAINRALYQYNLHPEQLRRPTPKQVLASKHPNHVWQIDPSLCVLYYLPTKAGEALQVMDEAKFYKNKPGNIRRIEKERVWRYVITDHTSGVIFVHYVLGAESGINLLTAFIHAAIKRDGDPFHGIPQVVMVDPGSANTGAVFRNACRALGIHLQVNVPGQPWAKGQVEKANDIVERSFEHRLKFLAQPPTSLDELNAAVEHWMTWFNGTKTHSRTGKTRYAVWQTIRADQLIIAPEAQVIRAVAMSKPEVRKVTVQLEVSFRSRTYSVANIPGVQVGMQLEVTRNPWHDDVAGVLYKDEDGREVMQLVQAQEMNEYGFPVDAPVIGETFRSHADTALDTNRKEVERLSMGADTDTDAAEKRKRGATPFAGELDPMKPITDTQLPDYLPKRGTELDVQAPTVQAIRLNHIDIARRLRPKFGDEWTGEHYNWLVQRYPEGVTEDDLPSIEAAMRRMKPTTLKAVGGE</sequence>
<dbReference type="SUPFAM" id="SSF53098">
    <property type="entry name" value="Ribonuclease H-like"/>
    <property type="match status" value="1"/>
</dbReference>
<gene>
    <name evidence="2" type="ORF">SAMN05421647_103430</name>
</gene>
<proteinExistence type="predicted"/>
<name>A0A1N6RNE0_9GAMM</name>
<dbReference type="InterPro" id="IPR001584">
    <property type="entry name" value="Integrase_cat-core"/>
</dbReference>
<reference evidence="3" key="1">
    <citation type="submission" date="2017-01" db="EMBL/GenBank/DDBJ databases">
        <authorList>
            <person name="Varghese N."/>
            <person name="Submissions S."/>
        </authorList>
    </citation>
    <scope>NUCLEOTIDE SEQUENCE [LARGE SCALE GENOMIC DNA]</scope>
    <source>
        <strain evidence="3">DSM 7027</strain>
    </source>
</reference>
<protein>
    <submittedName>
        <fullName evidence="2">Integrase core domain-containing protein</fullName>
    </submittedName>
</protein>
<organism evidence="2 3">
    <name type="scientific">Marinobacterium stanieri</name>
    <dbReference type="NCBI Taxonomy" id="49186"/>
    <lineage>
        <taxon>Bacteria</taxon>
        <taxon>Pseudomonadati</taxon>
        <taxon>Pseudomonadota</taxon>
        <taxon>Gammaproteobacteria</taxon>
        <taxon>Oceanospirillales</taxon>
        <taxon>Oceanospirillaceae</taxon>
        <taxon>Marinobacterium</taxon>
    </lineage>
</organism>
<dbReference type="PANTHER" id="PTHR35004:SF7">
    <property type="entry name" value="INTEGRASE PROTEIN"/>
    <property type="match status" value="1"/>
</dbReference>
<dbReference type="STRING" id="49186.SAMN05421647_103430"/>
<dbReference type="Gene3D" id="3.30.420.10">
    <property type="entry name" value="Ribonuclease H-like superfamily/Ribonuclease H"/>
    <property type="match status" value="1"/>
</dbReference>